<keyword evidence="7" id="KW-0285">Flavoprotein</keyword>
<dbReference type="GO" id="GO:0005886">
    <property type="term" value="C:plasma membrane"/>
    <property type="evidence" value="ECO:0007669"/>
    <property type="project" value="UniProtKB-SubCell"/>
</dbReference>
<comment type="cofactor">
    <cofactor evidence="7">
        <name>heme b</name>
        <dbReference type="ChEBI" id="CHEBI:60344"/>
    </cofactor>
    <text evidence="7">Binds 1 heme b (iron(II)-protoporphyrin IX) group per subunit.</text>
</comment>
<keyword evidence="6 7" id="KW-0472">Membrane</keyword>
<accession>A0AAN0RLC8</accession>
<evidence type="ECO:0000256" key="5">
    <source>
        <dbReference type="ARBA" id="ARBA00023004"/>
    </source>
</evidence>
<keyword evidence="7" id="KW-0288">FMN</keyword>
<keyword evidence="7" id="KW-1003">Cell membrane</keyword>
<keyword evidence="3 7" id="KW-0812">Transmembrane</keyword>
<reference evidence="9 10" key="1">
    <citation type="journal article" date="2014" name="ISME J.">
        <title>Adaptation of an abundant Roseobacter RCA organism to pelagic systems revealed by genomic and transcriptomic analyses.</title>
        <authorList>
            <person name="Voget S."/>
            <person name="Wemheuer B."/>
            <person name="Brinkhoff T."/>
            <person name="Vollmers J."/>
            <person name="Dietrich S."/>
            <person name="Giebel H.A."/>
            <person name="Beardsley C."/>
            <person name="Sardemann C."/>
            <person name="Bakenhus I."/>
            <person name="Billerbeck S."/>
            <person name="Daniel R."/>
            <person name="Simon M."/>
        </authorList>
    </citation>
    <scope>NUCLEOTIDE SEQUENCE [LARGE SCALE GENOMIC DNA]</scope>
    <source>
        <strain evidence="9 10">RCA23</strain>
    </source>
</reference>
<feature type="domain" description="Ferric oxidoreductase" evidence="8">
    <location>
        <begin position="54"/>
        <end position="161"/>
    </location>
</feature>
<dbReference type="GO" id="GO:0009055">
    <property type="term" value="F:electron transfer activity"/>
    <property type="evidence" value="ECO:0007669"/>
    <property type="project" value="UniProtKB-UniRule"/>
</dbReference>
<feature type="transmembrane region" description="Helical" evidence="7">
    <location>
        <begin position="120"/>
        <end position="138"/>
    </location>
</feature>
<evidence type="ECO:0000259" key="8">
    <source>
        <dbReference type="Pfam" id="PF01794"/>
    </source>
</evidence>
<feature type="transmembrane region" description="Helical" evidence="7">
    <location>
        <begin position="53"/>
        <end position="70"/>
    </location>
</feature>
<keyword evidence="2 7" id="KW-0813">Transport</keyword>
<comment type="function">
    <text evidence="7">Part of the MsrPQ system that repairs oxidized periplasmic proteins containing methionine sulfoxide residues (Met-O), using respiratory chain electrons. Thus protects these proteins from oxidative-stress damage caused by reactive species of oxygen and chlorine generated by the host defense mechanisms. MsrPQ is essential for the maintenance of envelope integrity under bleach stress, rescuing a wide series of structurally unrelated periplasmic proteins from methionine oxidation. MsrQ provides electrons for reduction to the reductase catalytic subunit MsrP, using the quinone pool of the respiratory chain.</text>
</comment>
<feature type="transmembrane region" description="Helical" evidence="7">
    <location>
        <begin position="82"/>
        <end position="100"/>
    </location>
</feature>
<keyword evidence="4 7" id="KW-1133">Transmembrane helix</keyword>
<gene>
    <name evidence="9" type="primary">yedZ</name>
    <name evidence="7" type="synonym">msrQ</name>
    <name evidence="9" type="ORF">RCA23_c28450</name>
</gene>
<comment type="similarity">
    <text evidence="7">Belongs to the MsrQ family.</text>
</comment>
<keyword evidence="10" id="KW-1185">Reference proteome</keyword>
<dbReference type="RefSeq" id="WP_052377212.1">
    <property type="nucleotide sequence ID" value="NZ_CP003984.1"/>
</dbReference>
<feature type="transmembrane region" description="Helical" evidence="7">
    <location>
        <begin position="174"/>
        <end position="191"/>
    </location>
</feature>
<dbReference type="GO" id="GO:0010181">
    <property type="term" value="F:FMN binding"/>
    <property type="evidence" value="ECO:0007669"/>
    <property type="project" value="UniProtKB-UniRule"/>
</dbReference>
<dbReference type="HAMAP" id="MF_01207">
    <property type="entry name" value="MsrQ"/>
    <property type="match status" value="1"/>
</dbReference>
<dbReference type="GO" id="GO:0030091">
    <property type="term" value="P:protein repair"/>
    <property type="evidence" value="ECO:0007669"/>
    <property type="project" value="UniProtKB-UniRule"/>
</dbReference>
<evidence type="ECO:0000313" key="9">
    <source>
        <dbReference type="EMBL" id="AII88348.1"/>
    </source>
</evidence>
<evidence type="ECO:0000256" key="3">
    <source>
        <dbReference type="ARBA" id="ARBA00022692"/>
    </source>
</evidence>
<feature type="transmembrane region" description="Helical" evidence="7">
    <location>
        <begin position="150"/>
        <end position="168"/>
    </location>
</feature>
<evidence type="ECO:0000256" key="6">
    <source>
        <dbReference type="ARBA" id="ARBA00023136"/>
    </source>
</evidence>
<feature type="transmembrane region" description="Helical" evidence="7">
    <location>
        <begin position="16"/>
        <end position="33"/>
    </location>
</feature>
<comment type="cofactor">
    <cofactor evidence="7">
        <name>FMN</name>
        <dbReference type="ChEBI" id="CHEBI:58210"/>
    </cofactor>
    <text evidence="7">Binds 1 FMN per subunit.</text>
</comment>
<evidence type="ECO:0000256" key="7">
    <source>
        <dbReference type="HAMAP-Rule" id="MF_01207"/>
    </source>
</evidence>
<dbReference type="Proteomes" id="UP000028680">
    <property type="component" value="Chromosome"/>
</dbReference>
<keyword evidence="7" id="KW-0249">Electron transport</keyword>
<keyword evidence="7" id="KW-0479">Metal-binding</keyword>
<keyword evidence="7" id="KW-0349">Heme</keyword>
<comment type="subcellular location">
    <subcellularLocation>
        <location evidence="7">Cell membrane</location>
        <topology evidence="7">Multi-pass membrane protein</topology>
    </subcellularLocation>
    <subcellularLocation>
        <location evidence="1">Membrane</location>
        <topology evidence="1">Multi-pass membrane protein</topology>
    </subcellularLocation>
</comment>
<dbReference type="PANTHER" id="PTHR36964">
    <property type="entry name" value="PROTEIN-METHIONINE-SULFOXIDE REDUCTASE HEME-BINDING SUBUNIT MSRQ"/>
    <property type="match status" value="1"/>
</dbReference>
<dbReference type="GO" id="GO:0046872">
    <property type="term" value="F:metal ion binding"/>
    <property type="evidence" value="ECO:0007669"/>
    <property type="project" value="UniProtKB-KW"/>
</dbReference>
<dbReference type="AlphaFoldDB" id="A0AAN0RLC8"/>
<dbReference type="EMBL" id="CP003984">
    <property type="protein sequence ID" value="AII88348.1"/>
    <property type="molecule type" value="Genomic_DNA"/>
</dbReference>
<comment type="subunit">
    <text evidence="7">Heterodimer of a catalytic subunit (MsrP) and a heme-binding subunit (MsrQ).</text>
</comment>
<name>A0AAN0RLC8_9RHOB</name>
<evidence type="ECO:0000313" key="10">
    <source>
        <dbReference type="Proteomes" id="UP000028680"/>
    </source>
</evidence>
<protein>
    <recommendedName>
        <fullName evidence="7">Protein-methionine-sulfoxide reductase heme-binding subunit MsrQ</fullName>
    </recommendedName>
    <alternativeName>
        <fullName evidence="7">Flavocytochrome MsrQ</fullName>
    </alternativeName>
</protein>
<keyword evidence="5 7" id="KW-0408">Iron</keyword>
<evidence type="ECO:0000256" key="1">
    <source>
        <dbReference type="ARBA" id="ARBA00004141"/>
    </source>
</evidence>
<dbReference type="InterPro" id="IPR013130">
    <property type="entry name" value="Fe3_Rdtase_TM_dom"/>
</dbReference>
<dbReference type="Pfam" id="PF01794">
    <property type="entry name" value="Ferric_reduct"/>
    <property type="match status" value="1"/>
</dbReference>
<evidence type="ECO:0000256" key="2">
    <source>
        <dbReference type="ARBA" id="ARBA00022448"/>
    </source>
</evidence>
<organism evidence="9 10">
    <name type="scientific">Planktomarina temperata RCA23</name>
    <dbReference type="NCBI Taxonomy" id="666509"/>
    <lineage>
        <taxon>Bacteria</taxon>
        <taxon>Pseudomonadati</taxon>
        <taxon>Pseudomonadota</taxon>
        <taxon>Alphaproteobacteria</taxon>
        <taxon>Rhodobacterales</taxon>
        <taxon>Paracoccaceae</taxon>
        <taxon>Planktomarina</taxon>
    </lineage>
</organism>
<evidence type="ECO:0000256" key="4">
    <source>
        <dbReference type="ARBA" id="ARBA00022989"/>
    </source>
</evidence>
<dbReference type="KEGG" id="ptp:RCA23_c28450"/>
<dbReference type="GO" id="GO:0016679">
    <property type="term" value="F:oxidoreductase activity, acting on diphenols and related substances as donors"/>
    <property type="evidence" value="ECO:0007669"/>
    <property type="project" value="TreeGrafter"/>
</dbReference>
<proteinExistence type="inferred from homology"/>
<sequence length="211" mass="23829">MLIQWINTGLRKIPTWVLYLILPIPGLLVIAAGLTDNLGPEPINELEEELGEFALKLLILGLAISPLLHFTRINLVRFRRAIGVMAFAYVTAHFLVWFVLDLQGLNQIWTEIVKRPYVTVGFAGFVAMIPLAITSNDLSVRRLGRFWRILHRLIYLVAILAGLHFIMLSKGFDVEALAHMVVILAFLALRVSKWRRGLQSGLQGLRKKLIG</sequence>
<dbReference type="InterPro" id="IPR022837">
    <property type="entry name" value="MsrQ-like"/>
</dbReference>
<dbReference type="PANTHER" id="PTHR36964:SF1">
    <property type="entry name" value="PROTEIN-METHIONINE-SULFOXIDE REDUCTASE HEME-BINDING SUBUNIT MSRQ"/>
    <property type="match status" value="1"/>
</dbReference>
<dbReference type="GO" id="GO:0020037">
    <property type="term" value="F:heme binding"/>
    <property type="evidence" value="ECO:0007669"/>
    <property type="project" value="UniProtKB-UniRule"/>
</dbReference>